<dbReference type="InterPro" id="IPR012334">
    <property type="entry name" value="Pectin_lyas_fold"/>
</dbReference>
<dbReference type="PANTHER" id="PTHR22990">
    <property type="entry name" value="F-BOX ONLY PROTEIN"/>
    <property type="match status" value="1"/>
</dbReference>
<feature type="domain" description="Periplasmic copper-binding protein NosD beta helix" evidence="5">
    <location>
        <begin position="406"/>
        <end position="533"/>
    </location>
</feature>
<dbReference type="SUPFAM" id="SSF51126">
    <property type="entry name" value="Pectin lyase-like"/>
    <property type="match status" value="4"/>
</dbReference>
<name>A0A5B9DBT8_9ARCH</name>
<dbReference type="GeneID" id="41330553"/>
<evidence type="ECO:0000256" key="2">
    <source>
        <dbReference type="ARBA" id="ARBA00022737"/>
    </source>
</evidence>
<feature type="domain" description="Periplasmic copper-binding protein NosD beta helix" evidence="5">
    <location>
        <begin position="551"/>
        <end position="661"/>
    </location>
</feature>
<evidence type="ECO:0000259" key="6">
    <source>
        <dbReference type="Pfam" id="PF13229"/>
    </source>
</evidence>
<gene>
    <name evidence="7" type="ORF">DSAG12_02569</name>
</gene>
<dbReference type="InterPro" id="IPR051550">
    <property type="entry name" value="SCF-Subunits/Alg-Epimerases"/>
</dbReference>
<sequence length="936" mass="103888">MVLTTKQKKLVRTTIFLGILLISGFSAISNSKLGIESVSEQKNHIKNTPSSSAFWKNTSIIIDATATINTTHSGNWTWAAAQDWCKGLGTWDQPYRIENMTFEADYNMNGLLIANSNEFYFEINNCTFLNATTSSQFAGLNLNNAANGTITECNMSTSYYGLLLDGGCDNITITYNNATENNRGGIRLGQNAINNTIAFNNASDNDGPGIWLYRADYNHIYNNTVNNNIIDGSQGAIYIYSADGNLVFNNTAFDNSNAQIGLRDAENNRIYENKIGGGNYGIYTVSFSHNTSVINNSIYNSNTGININGGHKNNILDNDINNGNIGIYFSSSDNNTVQDNRVIDNIQYGIQLYSSDNSNFIENTISNSGSSSSFRIIGSNNLTLFDNIIDDKGLFLDQSYHNQINQGNTVSGKPIYYYEDQDDLDLNGDIITNIGQLFLINCNRAQISNFNIRDVSVGIYIDTGNQLSISNNNVSNNYNFGLNLKNTNQSSITGNIASNNLYTGMNLLNIDHCSITSNTVNDNNRGIYCENDDPDDWDEEDPDLSLLIGENTFSENNANNNKQHGMETRYSKFDTISNNICFNNTQDGIYLEYVYNSTISNNQVINSSQDGIGCYYSQNNNIFENEVINTTNAGIYLEYANHTKIVYNIIELNGEGISLYDTHHVSIENNEITSNVRNGIDFEIANDTKITGNIISLNSQTGILIDTDSYENIIFRNIFIQNTVHAEDNGFSNQWYNQNIGNYWDNYTGSDLDDDGIGDTSHSILGSANNFDLYPIFGITLPLFIETPINASFTVNQTQILNWTVQDYIIWGSTYTIFVNGTEVGSGTWESDAQFSFDLQSLNLEAGVYNVTVVVSDGMENSAENSILVIINPEIGGEPQKISGWLIFLFIVLGLSVISVSSMLVLKKTKPEKYDLVMEKLKGFFSNLKNIGKSDT</sequence>
<reference evidence="7 8" key="1">
    <citation type="journal article" date="2020" name="Nature">
        <title>Isolation of an archaeon at the prokaryote-eukaryote interface.</title>
        <authorList>
            <person name="Imachi H."/>
            <person name="Nobu M.K."/>
            <person name="Nakahara N."/>
            <person name="Morono Y."/>
            <person name="Ogawara M."/>
            <person name="Takaki Y."/>
            <person name="Takano Y."/>
            <person name="Uematsu K."/>
            <person name="Ikuta T."/>
            <person name="Ito M."/>
            <person name="Matsui Y."/>
            <person name="Miyazaki M."/>
            <person name="Murata K."/>
            <person name="Saito Y."/>
            <person name="Sakai S."/>
            <person name="Song C."/>
            <person name="Tasumi E."/>
            <person name="Yamanaka Y."/>
            <person name="Yamaguchi T."/>
            <person name="Kamagata Y."/>
            <person name="Tamaki H."/>
            <person name="Takai K."/>
        </authorList>
    </citation>
    <scope>NUCLEOTIDE SEQUENCE [LARGE SCALE GENOMIC DNA]</scope>
    <source>
        <strain evidence="7 8">MK-D1</strain>
    </source>
</reference>
<dbReference type="AlphaFoldDB" id="A0A5B9DBT8"/>
<dbReference type="NCBIfam" id="TIGR03804">
    <property type="entry name" value="para_beta_helix"/>
    <property type="match status" value="6"/>
</dbReference>
<dbReference type="InterPro" id="IPR022441">
    <property type="entry name" value="Para_beta_helix_rpt-2"/>
</dbReference>
<evidence type="ECO:0000313" key="8">
    <source>
        <dbReference type="Proteomes" id="UP000321408"/>
    </source>
</evidence>
<dbReference type="InterPro" id="IPR007742">
    <property type="entry name" value="NosD_dom"/>
</dbReference>
<dbReference type="RefSeq" id="WP_147663672.1">
    <property type="nucleotide sequence ID" value="NZ_CP042905.2"/>
</dbReference>
<keyword evidence="4" id="KW-0812">Transmembrane</keyword>
<evidence type="ECO:0000259" key="5">
    <source>
        <dbReference type="Pfam" id="PF05048"/>
    </source>
</evidence>
<organism evidence="7 8">
    <name type="scientific">Promethearchaeum syntrophicum</name>
    <dbReference type="NCBI Taxonomy" id="2594042"/>
    <lineage>
        <taxon>Archaea</taxon>
        <taxon>Promethearchaeati</taxon>
        <taxon>Promethearchaeota</taxon>
        <taxon>Promethearchaeia</taxon>
        <taxon>Promethearchaeales</taxon>
        <taxon>Promethearchaeaceae</taxon>
        <taxon>Promethearchaeum</taxon>
    </lineage>
</organism>
<dbReference type="OrthoDB" id="36243at2157"/>
<evidence type="ECO:0000256" key="1">
    <source>
        <dbReference type="ARBA" id="ARBA00004906"/>
    </source>
</evidence>
<dbReference type="InterPro" id="IPR011050">
    <property type="entry name" value="Pectin_lyase_fold/virulence"/>
</dbReference>
<dbReference type="Gene3D" id="2.60.40.10">
    <property type="entry name" value="Immunoglobulins"/>
    <property type="match status" value="1"/>
</dbReference>
<keyword evidence="4" id="KW-1133">Transmembrane helix</keyword>
<protein>
    <submittedName>
        <fullName evidence="7">NosD domain-containing protein</fullName>
    </submittedName>
</protein>
<evidence type="ECO:0000313" key="7">
    <source>
        <dbReference type="EMBL" id="QEE16739.1"/>
    </source>
</evidence>
<dbReference type="Pfam" id="PF13229">
    <property type="entry name" value="Beta_helix"/>
    <property type="match status" value="1"/>
</dbReference>
<dbReference type="Pfam" id="PF05048">
    <property type="entry name" value="NosD"/>
    <property type="match status" value="2"/>
</dbReference>
<dbReference type="Gene3D" id="2.160.20.10">
    <property type="entry name" value="Single-stranded right-handed beta-helix, Pectin lyase-like"/>
    <property type="match status" value="4"/>
</dbReference>
<dbReference type="InterPro" id="IPR039448">
    <property type="entry name" value="Beta_helix"/>
</dbReference>
<evidence type="ECO:0000256" key="4">
    <source>
        <dbReference type="SAM" id="Phobius"/>
    </source>
</evidence>
<feature type="transmembrane region" description="Helical" evidence="4">
    <location>
        <begin position="882"/>
        <end position="906"/>
    </location>
</feature>
<reference evidence="7 8" key="2">
    <citation type="journal article" date="2024" name="Int. J. Syst. Evol. Microbiol.">
        <title>Promethearchaeum syntrophicum gen. nov., sp. nov., an anaerobic, obligately syntrophic archaeon, the first isolate of the lineage 'Asgard' archaea, and proposal of the new archaeal phylum Promethearchaeota phyl. nov. and kingdom Promethearchaeati regn. nov.</title>
        <authorList>
            <person name="Imachi H."/>
            <person name="Nobu M.K."/>
            <person name="Kato S."/>
            <person name="Takaki Y."/>
            <person name="Miyazaki M."/>
            <person name="Miyata M."/>
            <person name="Ogawara M."/>
            <person name="Saito Y."/>
            <person name="Sakai S."/>
            <person name="Tahara Y.O."/>
            <person name="Takano Y."/>
            <person name="Tasumi E."/>
            <person name="Uematsu K."/>
            <person name="Yoshimura T."/>
            <person name="Itoh T."/>
            <person name="Ohkuma M."/>
            <person name="Takai K."/>
        </authorList>
    </citation>
    <scope>NUCLEOTIDE SEQUENCE [LARGE SCALE GENOMIC DNA]</scope>
    <source>
        <strain evidence="7 8">MK-D1</strain>
    </source>
</reference>
<dbReference type="SMART" id="SM00710">
    <property type="entry name" value="PbH1"/>
    <property type="match status" value="20"/>
</dbReference>
<dbReference type="InterPro" id="IPR013783">
    <property type="entry name" value="Ig-like_fold"/>
</dbReference>
<keyword evidence="8" id="KW-1185">Reference proteome</keyword>
<feature type="domain" description="Right handed beta helix" evidence="6">
    <location>
        <begin position="109"/>
        <end position="275"/>
    </location>
</feature>
<keyword evidence="3" id="KW-0833">Ubl conjugation pathway</keyword>
<evidence type="ECO:0000256" key="3">
    <source>
        <dbReference type="ARBA" id="ARBA00022786"/>
    </source>
</evidence>
<proteinExistence type="predicted"/>
<accession>A0A5B9DBT8</accession>
<dbReference type="InterPro" id="IPR006626">
    <property type="entry name" value="PbH1"/>
</dbReference>
<dbReference type="EMBL" id="CP042905">
    <property type="protein sequence ID" value="QEE16739.1"/>
    <property type="molecule type" value="Genomic_DNA"/>
</dbReference>
<dbReference type="Proteomes" id="UP000321408">
    <property type="component" value="Chromosome"/>
</dbReference>
<dbReference type="KEGG" id="psyt:DSAG12_02569"/>
<dbReference type="PANTHER" id="PTHR22990:SF15">
    <property type="entry name" value="F-BOX ONLY PROTEIN 10"/>
    <property type="match status" value="1"/>
</dbReference>
<keyword evidence="2" id="KW-0677">Repeat</keyword>
<keyword evidence="4" id="KW-0472">Membrane</keyword>
<comment type="pathway">
    <text evidence="1">Protein modification; protein ubiquitination.</text>
</comment>